<dbReference type="GO" id="GO:0005840">
    <property type="term" value="C:ribosome"/>
    <property type="evidence" value="ECO:0007669"/>
    <property type="project" value="UniProtKB-KW"/>
</dbReference>
<dbReference type="GO" id="GO:1990904">
    <property type="term" value="C:ribonucleoprotein complex"/>
    <property type="evidence" value="ECO:0007669"/>
    <property type="project" value="UniProtKB-KW"/>
</dbReference>
<keyword evidence="3 4" id="KW-0687">Ribonucleoprotein</keyword>
<reference evidence="6" key="1">
    <citation type="submission" date="2022-01" db="EMBL/GenBank/DDBJ databases">
        <title>Nocardioidaceae gen. sp. A5X3R13.</title>
        <authorList>
            <person name="Lopez Marin M.A."/>
            <person name="Uhlik O."/>
        </authorList>
    </citation>
    <scope>NUCLEOTIDE SEQUENCE</scope>
    <source>
        <strain evidence="6">A5X3R13</strain>
    </source>
</reference>
<dbReference type="GO" id="GO:0006412">
    <property type="term" value="P:translation"/>
    <property type="evidence" value="ECO:0007669"/>
    <property type="project" value="UniProtKB-UniRule"/>
</dbReference>
<evidence type="ECO:0000256" key="4">
    <source>
        <dbReference type="HAMAP-Rule" id="MF_00514"/>
    </source>
</evidence>
<comment type="similarity">
    <text evidence="1 4">Belongs to the bacterial ribosomal protein bL35 family.</text>
</comment>
<evidence type="ECO:0000256" key="5">
    <source>
        <dbReference type="SAM" id="MobiDB-lite"/>
    </source>
</evidence>
<evidence type="ECO:0000313" key="7">
    <source>
        <dbReference type="Proteomes" id="UP001164390"/>
    </source>
</evidence>
<organism evidence="6 7">
    <name type="scientific">Solicola gregarius</name>
    <dbReference type="NCBI Taxonomy" id="2908642"/>
    <lineage>
        <taxon>Bacteria</taxon>
        <taxon>Bacillati</taxon>
        <taxon>Actinomycetota</taxon>
        <taxon>Actinomycetes</taxon>
        <taxon>Propionibacteriales</taxon>
        <taxon>Nocardioidaceae</taxon>
        <taxon>Solicola</taxon>
    </lineage>
</organism>
<evidence type="ECO:0000256" key="1">
    <source>
        <dbReference type="ARBA" id="ARBA00006598"/>
    </source>
</evidence>
<name>A0AA46YK82_9ACTN</name>
<feature type="compositionally biased region" description="Basic residues" evidence="5">
    <location>
        <begin position="23"/>
        <end position="33"/>
    </location>
</feature>
<dbReference type="Gene3D" id="4.10.410.60">
    <property type="match status" value="1"/>
</dbReference>
<evidence type="ECO:0000256" key="2">
    <source>
        <dbReference type="ARBA" id="ARBA00022980"/>
    </source>
</evidence>
<evidence type="ECO:0000313" key="6">
    <source>
        <dbReference type="EMBL" id="UYM05217.1"/>
    </source>
</evidence>
<accession>A0AA46YK82</accession>
<gene>
    <name evidence="4" type="primary">rpmI</name>
    <name evidence="6" type="ORF">L0C25_22320</name>
</gene>
<proteinExistence type="inferred from homology"/>
<dbReference type="KEGG" id="sgrg:L0C25_22320"/>
<evidence type="ECO:0000256" key="3">
    <source>
        <dbReference type="ARBA" id="ARBA00023274"/>
    </source>
</evidence>
<dbReference type="InterPro" id="IPR001706">
    <property type="entry name" value="Ribosomal_bL35"/>
</dbReference>
<dbReference type="GO" id="GO:0003735">
    <property type="term" value="F:structural constituent of ribosome"/>
    <property type="evidence" value="ECO:0007669"/>
    <property type="project" value="InterPro"/>
</dbReference>
<keyword evidence="2 4" id="KW-0689">Ribosomal protein</keyword>
<dbReference type="SUPFAM" id="SSF143034">
    <property type="entry name" value="L35p-like"/>
    <property type="match status" value="1"/>
</dbReference>
<dbReference type="InterPro" id="IPR021137">
    <property type="entry name" value="Ribosomal_bL35-like"/>
</dbReference>
<keyword evidence="7" id="KW-1185">Reference proteome</keyword>
<dbReference type="EMBL" id="CP094970">
    <property type="protein sequence ID" value="UYM05217.1"/>
    <property type="molecule type" value="Genomic_DNA"/>
</dbReference>
<dbReference type="Pfam" id="PF01632">
    <property type="entry name" value="Ribosomal_L35p"/>
    <property type="match status" value="1"/>
</dbReference>
<protein>
    <recommendedName>
        <fullName evidence="4">Large ribosomal subunit protein bL35</fullName>
    </recommendedName>
</protein>
<sequence length="65" mass="7140">MPKMKPNSGIKKRVKVTGTGKLMHAHGRRRTHLQQKSGSGAARREDANQPISKADAPRVKKLLGK</sequence>
<dbReference type="RefSeq" id="WP_271634012.1">
    <property type="nucleotide sequence ID" value="NZ_CP094970.1"/>
</dbReference>
<dbReference type="AlphaFoldDB" id="A0AA46YK82"/>
<feature type="region of interest" description="Disordered" evidence="5">
    <location>
        <begin position="1"/>
        <end position="65"/>
    </location>
</feature>
<dbReference type="Proteomes" id="UP001164390">
    <property type="component" value="Chromosome"/>
</dbReference>
<dbReference type="HAMAP" id="MF_00514">
    <property type="entry name" value="Ribosomal_bL35"/>
    <property type="match status" value="1"/>
</dbReference>
<dbReference type="InterPro" id="IPR037229">
    <property type="entry name" value="Ribosomal_bL35_sf"/>
</dbReference>